<evidence type="ECO:0000256" key="8">
    <source>
        <dbReference type="ARBA" id="ARBA00022679"/>
    </source>
</evidence>
<comment type="pathway">
    <text evidence="2">Cofactor biosynthesis; NAD(+) biosynthesis; nicotinate D-ribonucleotide from quinolinate: step 1/1.</text>
</comment>
<evidence type="ECO:0000313" key="14">
    <source>
        <dbReference type="EMBL" id="SUZ64324.1"/>
    </source>
</evidence>
<dbReference type="SUPFAM" id="SSF54675">
    <property type="entry name" value="Nicotinate/Quinolinate PRTase N-terminal domain-like"/>
    <property type="match status" value="1"/>
</dbReference>
<dbReference type="CDD" id="cd01572">
    <property type="entry name" value="QPRTase"/>
    <property type="match status" value="1"/>
</dbReference>
<dbReference type="InterPro" id="IPR022412">
    <property type="entry name" value="Quinolinate_PRibosylTrfase_N"/>
</dbReference>
<dbReference type="InterPro" id="IPR013785">
    <property type="entry name" value="Aldolase_TIM"/>
</dbReference>
<dbReference type="PANTHER" id="PTHR32179">
    <property type="entry name" value="NICOTINATE-NUCLEOTIDE PYROPHOSPHORYLASE [CARBOXYLATING]"/>
    <property type="match status" value="1"/>
</dbReference>
<feature type="domain" description="Quinolinate phosphoribosyl transferase N-terminal" evidence="13">
    <location>
        <begin position="19"/>
        <end position="104"/>
    </location>
</feature>
<comment type="catalytic activity">
    <reaction evidence="10">
        <text>nicotinate beta-D-ribonucleotide + CO2 + diphosphate = quinolinate + 5-phospho-alpha-D-ribose 1-diphosphate + 2 H(+)</text>
        <dbReference type="Rhea" id="RHEA:12733"/>
        <dbReference type="ChEBI" id="CHEBI:15378"/>
        <dbReference type="ChEBI" id="CHEBI:16526"/>
        <dbReference type="ChEBI" id="CHEBI:29959"/>
        <dbReference type="ChEBI" id="CHEBI:33019"/>
        <dbReference type="ChEBI" id="CHEBI:57502"/>
        <dbReference type="ChEBI" id="CHEBI:58017"/>
        <dbReference type="EC" id="2.4.2.19"/>
    </reaction>
</comment>
<dbReference type="Pfam" id="PF01729">
    <property type="entry name" value="QRPTase_C"/>
    <property type="match status" value="1"/>
</dbReference>
<evidence type="ECO:0000256" key="5">
    <source>
        <dbReference type="ARBA" id="ARBA00011944"/>
    </source>
</evidence>
<dbReference type="InterPro" id="IPR037128">
    <property type="entry name" value="Quinolinate_PRibosylTase_N_sf"/>
</dbReference>
<comment type="subunit">
    <text evidence="4">Hexamer formed by 3 homodimers.</text>
</comment>
<dbReference type="InterPro" id="IPR002638">
    <property type="entry name" value="Quinolinate_PRibosylTrfase_C"/>
</dbReference>
<dbReference type="SUPFAM" id="SSF51690">
    <property type="entry name" value="Nicotinate/Quinolinate PRTase C-terminal domain-like"/>
    <property type="match status" value="1"/>
</dbReference>
<dbReference type="InterPro" id="IPR027277">
    <property type="entry name" value="NadC/ModD"/>
</dbReference>
<keyword evidence="8" id="KW-0808">Transferase</keyword>
<dbReference type="EMBL" id="UINC01000931">
    <property type="protein sequence ID" value="SUZ64324.1"/>
    <property type="molecule type" value="Genomic_DNA"/>
</dbReference>
<evidence type="ECO:0000256" key="3">
    <source>
        <dbReference type="ARBA" id="ARBA00009400"/>
    </source>
</evidence>
<evidence type="ECO:0000259" key="12">
    <source>
        <dbReference type="Pfam" id="PF01729"/>
    </source>
</evidence>
<dbReference type="GO" id="GO:0034213">
    <property type="term" value="P:quinolinate catabolic process"/>
    <property type="evidence" value="ECO:0007669"/>
    <property type="project" value="TreeGrafter"/>
</dbReference>
<dbReference type="EC" id="2.4.2.19" evidence="5"/>
<name>A0A381PCI2_9ZZZZ</name>
<dbReference type="FunFam" id="3.90.1170.20:FF:000001">
    <property type="entry name" value="Nicotinate-nucleotide diphosphorylase (Carboxylating)"/>
    <property type="match status" value="1"/>
</dbReference>
<dbReference type="NCBIfam" id="TIGR00078">
    <property type="entry name" value="nadC"/>
    <property type="match status" value="1"/>
</dbReference>
<dbReference type="GO" id="GO:0004514">
    <property type="term" value="F:nicotinate-nucleotide diphosphorylase (carboxylating) activity"/>
    <property type="evidence" value="ECO:0007669"/>
    <property type="project" value="UniProtKB-EC"/>
</dbReference>
<evidence type="ECO:0000256" key="1">
    <source>
        <dbReference type="ARBA" id="ARBA00003237"/>
    </source>
</evidence>
<evidence type="ECO:0000256" key="7">
    <source>
        <dbReference type="ARBA" id="ARBA00022676"/>
    </source>
</evidence>
<dbReference type="InterPro" id="IPR036068">
    <property type="entry name" value="Nicotinate_pribotase-like_C"/>
</dbReference>
<dbReference type="PIRSF" id="PIRSF006250">
    <property type="entry name" value="NadC_ModD"/>
    <property type="match status" value="1"/>
</dbReference>
<dbReference type="Gene3D" id="3.20.20.70">
    <property type="entry name" value="Aldolase class I"/>
    <property type="match status" value="1"/>
</dbReference>
<keyword evidence="7" id="KW-0328">Glycosyltransferase</keyword>
<evidence type="ECO:0000256" key="10">
    <source>
        <dbReference type="ARBA" id="ARBA00047445"/>
    </source>
</evidence>
<evidence type="ECO:0000256" key="6">
    <source>
        <dbReference type="ARBA" id="ARBA00022642"/>
    </source>
</evidence>
<dbReference type="GO" id="GO:0009435">
    <property type="term" value="P:NAD+ biosynthetic process"/>
    <property type="evidence" value="ECO:0007669"/>
    <property type="project" value="UniProtKB-UniPathway"/>
</dbReference>
<dbReference type="InterPro" id="IPR004393">
    <property type="entry name" value="NadC"/>
</dbReference>
<dbReference type="Gene3D" id="3.90.1170.20">
    <property type="entry name" value="Quinolinate phosphoribosyl transferase, N-terminal domain"/>
    <property type="match status" value="1"/>
</dbReference>
<evidence type="ECO:0000256" key="4">
    <source>
        <dbReference type="ARBA" id="ARBA00011218"/>
    </source>
</evidence>
<gene>
    <name evidence="14" type="ORF">METZ01_LOCUS17178</name>
</gene>
<dbReference type="FunFam" id="3.20.20.70:FF:000030">
    <property type="entry name" value="Nicotinate-nucleotide pyrophosphorylase, carboxylating"/>
    <property type="match status" value="1"/>
</dbReference>
<dbReference type="GO" id="GO:0005737">
    <property type="term" value="C:cytoplasm"/>
    <property type="evidence" value="ECO:0007669"/>
    <property type="project" value="TreeGrafter"/>
</dbReference>
<evidence type="ECO:0000259" key="13">
    <source>
        <dbReference type="Pfam" id="PF02749"/>
    </source>
</evidence>
<feature type="non-terminal residue" evidence="14">
    <location>
        <position position="261"/>
    </location>
</feature>
<dbReference type="AlphaFoldDB" id="A0A381PCI2"/>
<dbReference type="UniPathway" id="UPA00253">
    <property type="reaction ID" value="UER00331"/>
</dbReference>
<evidence type="ECO:0000256" key="2">
    <source>
        <dbReference type="ARBA" id="ARBA00004893"/>
    </source>
</evidence>
<keyword evidence="6" id="KW-0662">Pyridine nucleotide biosynthesis</keyword>
<organism evidence="14">
    <name type="scientific">marine metagenome</name>
    <dbReference type="NCBI Taxonomy" id="408172"/>
    <lineage>
        <taxon>unclassified sequences</taxon>
        <taxon>metagenomes</taxon>
        <taxon>ecological metagenomes</taxon>
    </lineage>
</organism>
<comment type="similarity">
    <text evidence="3">Belongs to the NadC/ModD family.</text>
</comment>
<proteinExistence type="inferred from homology"/>
<reference evidence="14" key="1">
    <citation type="submission" date="2018-05" db="EMBL/GenBank/DDBJ databases">
        <authorList>
            <person name="Lanie J.A."/>
            <person name="Ng W.-L."/>
            <person name="Kazmierczak K.M."/>
            <person name="Andrzejewski T.M."/>
            <person name="Davidsen T.M."/>
            <person name="Wayne K.J."/>
            <person name="Tettelin H."/>
            <person name="Glass J.I."/>
            <person name="Rusch D."/>
            <person name="Podicherti R."/>
            <person name="Tsui H.-C.T."/>
            <person name="Winkler M.E."/>
        </authorList>
    </citation>
    <scope>NUCLEOTIDE SEQUENCE</scope>
</reference>
<feature type="domain" description="Quinolinate phosphoribosyl transferase C-terminal" evidence="12">
    <location>
        <begin position="106"/>
        <end position="261"/>
    </location>
</feature>
<protein>
    <recommendedName>
        <fullName evidence="11">Probable nicotinate-nucleotide pyrophosphorylase [carboxylating]</fullName>
        <ecNumber evidence="5">2.4.2.19</ecNumber>
    </recommendedName>
    <alternativeName>
        <fullName evidence="9">Quinolinate phosphoribosyltransferase [decarboxylating]</fullName>
    </alternativeName>
</protein>
<evidence type="ECO:0000256" key="9">
    <source>
        <dbReference type="ARBA" id="ARBA00033102"/>
    </source>
</evidence>
<accession>A0A381PCI2</accession>
<comment type="function">
    <text evidence="1">Involved in the catabolism of quinolinic acid (QA).</text>
</comment>
<dbReference type="Pfam" id="PF02749">
    <property type="entry name" value="QRPTase_N"/>
    <property type="match status" value="1"/>
</dbReference>
<dbReference type="PANTHER" id="PTHR32179:SF3">
    <property type="entry name" value="NICOTINATE-NUCLEOTIDE PYROPHOSPHORYLASE [CARBOXYLATING]"/>
    <property type="match status" value="1"/>
</dbReference>
<sequence>MDYQGLVRQALDEDRGDGDITSEGCIPASTLARARILVKSECVLAGLDVAIDVFRQVDAATQVIQHRQDGCKCKVGEIVAEVTGLGLALLTAERTALNFLQRLSGIATLTRRFVDASGGRIVVLDTRKTTPTLRTLEKYAVRIGGGTNHRFCLNDRVLIKDSHVELAGGIESALQNIRSLKSDHSVEIEVQNLDQVDVALAAGVDILLLDNMSIDQIKEAVLRSRGRAAVEISGGVTLERMADLADTGAEYVSVGALTHSA</sequence>
<evidence type="ECO:0000256" key="11">
    <source>
        <dbReference type="ARBA" id="ARBA00069173"/>
    </source>
</evidence>